<dbReference type="OrthoDB" id="5881059at2"/>
<gene>
    <name evidence="2" type="ORF">GCM10011369_01760</name>
</gene>
<dbReference type="NCBIfam" id="TIGR02443">
    <property type="entry name" value="YheV family putative zinc ribbon protein"/>
    <property type="match status" value="1"/>
</dbReference>
<dbReference type="Proteomes" id="UP000619743">
    <property type="component" value="Unassembled WGS sequence"/>
</dbReference>
<feature type="region of interest" description="Disordered" evidence="1">
    <location>
        <begin position="44"/>
        <end position="64"/>
    </location>
</feature>
<proteinExistence type="predicted"/>
<accession>A0A8J2U1R5</accession>
<name>A0A8J2U1R5_9GAMM</name>
<dbReference type="InterPro" id="IPR012658">
    <property type="entry name" value="YheV"/>
</dbReference>
<evidence type="ECO:0000256" key="1">
    <source>
        <dbReference type="SAM" id="MobiDB-lite"/>
    </source>
</evidence>
<keyword evidence="3" id="KW-1185">Reference proteome</keyword>
<dbReference type="Pfam" id="PF09526">
    <property type="entry name" value="DUF2387"/>
    <property type="match status" value="1"/>
</dbReference>
<dbReference type="RefSeq" id="WP_087504180.1">
    <property type="nucleotide sequence ID" value="NZ_BMDX01000001.1"/>
</dbReference>
<protein>
    <submittedName>
        <fullName evidence="2">Uncharacterized protein</fullName>
    </submittedName>
</protein>
<sequence>MTKPTRRFIAGASCPKCNEQDSLAMVVTEDSSYVECVECGHVQHEPGSDDQTPGLIATFNPNQD</sequence>
<evidence type="ECO:0000313" key="2">
    <source>
        <dbReference type="EMBL" id="GGA63995.1"/>
    </source>
</evidence>
<comment type="caution">
    <text evidence="2">The sequence shown here is derived from an EMBL/GenBank/DDBJ whole genome shotgun (WGS) entry which is preliminary data.</text>
</comment>
<reference evidence="3" key="1">
    <citation type="journal article" date="2019" name="Int. J. Syst. Evol. Microbiol.">
        <title>The Global Catalogue of Microorganisms (GCM) 10K type strain sequencing project: providing services to taxonomists for standard genome sequencing and annotation.</title>
        <authorList>
            <consortium name="The Broad Institute Genomics Platform"/>
            <consortium name="The Broad Institute Genome Sequencing Center for Infectious Disease"/>
            <person name="Wu L."/>
            <person name="Ma J."/>
        </authorList>
    </citation>
    <scope>NUCLEOTIDE SEQUENCE [LARGE SCALE GENOMIC DNA]</scope>
    <source>
        <strain evidence="3">CGMCC 1.10130</strain>
    </source>
</reference>
<organism evidence="2 3">
    <name type="scientific">Neiella marina</name>
    <dbReference type="NCBI Taxonomy" id="508461"/>
    <lineage>
        <taxon>Bacteria</taxon>
        <taxon>Pseudomonadati</taxon>
        <taxon>Pseudomonadota</taxon>
        <taxon>Gammaproteobacteria</taxon>
        <taxon>Alteromonadales</taxon>
        <taxon>Echinimonadaceae</taxon>
        <taxon>Neiella</taxon>
    </lineage>
</organism>
<dbReference type="AlphaFoldDB" id="A0A8J2U1R5"/>
<evidence type="ECO:0000313" key="3">
    <source>
        <dbReference type="Proteomes" id="UP000619743"/>
    </source>
</evidence>
<dbReference type="EMBL" id="BMDX01000001">
    <property type="protein sequence ID" value="GGA63995.1"/>
    <property type="molecule type" value="Genomic_DNA"/>
</dbReference>